<dbReference type="InParanoid" id="A7F910"/>
<protein>
    <submittedName>
        <fullName evidence="1">Uncharacterized protein</fullName>
    </submittedName>
</protein>
<reference evidence="2" key="1">
    <citation type="journal article" date="2011" name="PLoS Genet.">
        <title>Genomic analysis of the necrotrophic fungal pathogens Sclerotinia sclerotiorum and Botrytis cinerea.</title>
        <authorList>
            <person name="Amselem J."/>
            <person name="Cuomo C.A."/>
            <person name="van Kan J.A."/>
            <person name="Viaud M."/>
            <person name="Benito E.P."/>
            <person name="Couloux A."/>
            <person name="Coutinho P.M."/>
            <person name="de Vries R.P."/>
            <person name="Dyer P.S."/>
            <person name="Fillinger S."/>
            <person name="Fournier E."/>
            <person name="Gout L."/>
            <person name="Hahn M."/>
            <person name="Kohn L."/>
            <person name="Lapalu N."/>
            <person name="Plummer K.M."/>
            <person name="Pradier J.M."/>
            <person name="Quevillon E."/>
            <person name="Sharon A."/>
            <person name="Simon A."/>
            <person name="ten Have A."/>
            <person name="Tudzynski B."/>
            <person name="Tudzynski P."/>
            <person name="Wincker P."/>
            <person name="Andrew M."/>
            <person name="Anthouard V."/>
            <person name="Beever R.E."/>
            <person name="Beffa R."/>
            <person name="Benoit I."/>
            <person name="Bouzid O."/>
            <person name="Brault B."/>
            <person name="Chen Z."/>
            <person name="Choquer M."/>
            <person name="Collemare J."/>
            <person name="Cotton P."/>
            <person name="Danchin E.G."/>
            <person name="Da Silva C."/>
            <person name="Gautier A."/>
            <person name="Giraud C."/>
            <person name="Giraud T."/>
            <person name="Gonzalez C."/>
            <person name="Grossetete S."/>
            <person name="Guldener U."/>
            <person name="Henrissat B."/>
            <person name="Howlett B.J."/>
            <person name="Kodira C."/>
            <person name="Kretschmer M."/>
            <person name="Lappartient A."/>
            <person name="Leroch M."/>
            <person name="Levis C."/>
            <person name="Mauceli E."/>
            <person name="Neuveglise C."/>
            <person name="Oeser B."/>
            <person name="Pearson M."/>
            <person name="Poulain J."/>
            <person name="Poussereau N."/>
            <person name="Quesneville H."/>
            <person name="Rascle C."/>
            <person name="Schumacher J."/>
            <person name="Segurens B."/>
            <person name="Sexton A."/>
            <person name="Silva E."/>
            <person name="Sirven C."/>
            <person name="Soanes D.M."/>
            <person name="Talbot N.J."/>
            <person name="Templeton M."/>
            <person name="Yandava C."/>
            <person name="Yarden O."/>
            <person name="Zeng Q."/>
            <person name="Rollins J.A."/>
            <person name="Lebrun M.H."/>
            <person name="Dickman M."/>
        </authorList>
    </citation>
    <scope>NUCLEOTIDE SEQUENCE [LARGE SCALE GENOMIC DNA]</scope>
    <source>
        <strain evidence="2">ATCC 18683 / 1980 / Ss-1</strain>
    </source>
</reference>
<accession>A7F910</accession>
<proteinExistence type="predicted"/>
<evidence type="ECO:0000313" key="1">
    <source>
        <dbReference type="EMBL" id="EDN99231.1"/>
    </source>
</evidence>
<dbReference type="GeneID" id="5481032"/>
<keyword evidence="2" id="KW-1185">Reference proteome</keyword>
<gene>
    <name evidence="1" type="ORF">SS1G_14091</name>
</gene>
<dbReference type="Proteomes" id="UP000001312">
    <property type="component" value="Unassembled WGS sequence"/>
</dbReference>
<organism evidence="1 2">
    <name type="scientific">Sclerotinia sclerotiorum (strain ATCC 18683 / 1980 / Ss-1)</name>
    <name type="common">White mold</name>
    <name type="synonym">Whetzelinia sclerotiorum</name>
    <dbReference type="NCBI Taxonomy" id="665079"/>
    <lineage>
        <taxon>Eukaryota</taxon>
        <taxon>Fungi</taxon>
        <taxon>Dikarya</taxon>
        <taxon>Ascomycota</taxon>
        <taxon>Pezizomycotina</taxon>
        <taxon>Leotiomycetes</taxon>
        <taxon>Helotiales</taxon>
        <taxon>Sclerotiniaceae</taxon>
        <taxon>Sclerotinia</taxon>
    </lineage>
</organism>
<evidence type="ECO:0000313" key="2">
    <source>
        <dbReference type="Proteomes" id="UP000001312"/>
    </source>
</evidence>
<dbReference type="EMBL" id="CH476649">
    <property type="protein sequence ID" value="EDN99231.1"/>
    <property type="molecule type" value="Genomic_DNA"/>
</dbReference>
<dbReference type="KEGG" id="ssl:SS1G_14091"/>
<dbReference type="AlphaFoldDB" id="A7F910"/>
<dbReference type="RefSeq" id="XP_001584994.1">
    <property type="nucleotide sequence ID" value="XM_001584944.1"/>
</dbReference>
<name>A7F910_SCLS1</name>
<dbReference type="HOGENOM" id="CLU_1116317_0_0_1"/>
<sequence>MERSLPHKWPEIWKTVMSFSERFSELVMFSTGSFSGISAWNNIYRNNGKAHLKKWEMFVTAGCTESWYLPRFLLAVETPLNFSFTFQDCGRFKDDSSADQYRRRTAVLLVLNKVTIPVTSQNRRLIKRAGRVKFENGIDLSGARLVCLGCDDSVALKLYGSHYNGILNPDPIKRASNIYIDDCLLSIISIIVIIQDDVVSDESKYESINRPIQIAVNNHSDNTAALRTESAILRSLHTNRCFLGKAHAS</sequence>